<dbReference type="InterPro" id="IPR010331">
    <property type="entry name" value="ExoD"/>
</dbReference>
<dbReference type="OrthoDB" id="5966050at2"/>
<feature type="transmembrane region" description="Helical" evidence="1">
    <location>
        <begin position="172"/>
        <end position="189"/>
    </location>
</feature>
<feature type="transmembrane region" description="Helical" evidence="1">
    <location>
        <begin position="34"/>
        <end position="52"/>
    </location>
</feature>
<dbReference type="RefSeq" id="WP_051924475.1">
    <property type="nucleotide sequence ID" value="NZ_AVCJ01000012.1"/>
</dbReference>
<protein>
    <recommendedName>
        <fullName evidence="4">Exopolysaccharide biosynthesis protein</fullName>
    </recommendedName>
</protein>
<dbReference type="Proteomes" id="UP000029085">
    <property type="component" value="Unassembled WGS sequence"/>
</dbReference>
<keyword evidence="1" id="KW-1133">Transmembrane helix</keyword>
<keyword evidence="1" id="KW-0812">Transmembrane</keyword>
<keyword evidence="3" id="KW-1185">Reference proteome</keyword>
<keyword evidence="1" id="KW-0472">Membrane</keyword>
<evidence type="ECO:0000256" key="1">
    <source>
        <dbReference type="SAM" id="Phobius"/>
    </source>
</evidence>
<evidence type="ECO:0008006" key="4">
    <source>
        <dbReference type="Google" id="ProtNLM"/>
    </source>
</evidence>
<accession>A0A087MIR6</accession>
<evidence type="ECO:0000313" key="3">
    <source>
        <dbReference type="Proteomes" id="UP000029085"/>
    </source>
</evidence>
<evidence type="ECO:0000313" key="2">
    <source>
        <dbReference type="EMBL" id="KFL36769.1"/>
    </source>
</evidence>
<dbReference type="Pfam" id="PF06055">
    <property type="entry name" value="ExoD"/>
    <property type="match status" value="1"/>
</dbReference>
<dbReference type="PATRIC" id="fig|1121014.3.peg.1452"/>
<dbReference type="PIRSF" id="PIRSF033239">
    <property type="entry name" value="ExoD"/>
    <property type="match status" value="1"/>
</dbReference>
<dbReference type="PANTHER" id="PTHR41795">
    <property type="entry name" value="EXOPOLYSACCHARIDE SYNTHESIS PROTEIN"/>
    <property type="match status" value="1"/>
</dbReference>
<dbReference type="AlphaFoldDB" id="A0A087MIR6"/>
<sequence length="209" mass="22983">MTPAEISTRALLDALAEGRAGASPMTLGGVLDEFRARAFGIYLLIVILPAFIPLPAGAGAVSGPLVSLAGLQLLWLMEHPWVPGFLSRRPLPPERLVRFRDRSSRVLRWLEKFSRPRSEWAIDHPLARIFTGLMLVVLGFLLALPIPATNYIFGLLLLAYAIAMIERDGRLLMVAWLLGLAEVVVLAFFSKQLAEAAANAWTWVQGLFA</sequence>
<proteinExistence type="predicted"/>
<organism evidence="2 3">
    <name type="scientific">Arenimonas donghaensis DSM 18148 = HO3-R19</name>
    <dbReference type="NCBI Taxonomy" id="1121014"/>
    <lineage>
        <taxon>Bacteria</taxon>
        <taxon>Pseudomonadati</taxon>
        <taxon>Pseudomonadota</taxon>
        <taxon>Gammaproteobacteria</taxon>
        <taxon>Lysobacterales</taxon>
        <taxon>Lysobacteraceae</taxon>
        <taxon>Arenimonas</taxon>
    </lineage>
</organism>
<name>A0A087MIR6_9GAMM</name>
<dbReference type="PANTHER" id="PTHR41795:SF1">
    <property type="entry name" value="EXOPOLYSACCHARIDE SYNTHESIS PROTEIN"/>
    <property type="match status" value="1"/>
</dbReference>
<comment type="caution">
    <text evidence="2">The sequence shown here is derived from an EMBL/GenBank/DDBJ whole genome shotgun (WGS) entry which is preliminary data.</text>
</comment>
<dbReference type="STRING" id="1121014.N788_03925"/>
<reference evidence="2 3" key="2">
    <citation type="journal article" date="2015" name="Stand. Genomic Sci.">
        <title>High quality draft genomic sequence of Arenimonas donghaensis DSM 18148(T).</title>
        <authorList>
            <person name="Chen F."/>
            <person name="Wang H."/>
            <person name="Cao Y."/>
            <person name="Li X."/>
            <person name="Wang G."/>
        </authorList>
    </citation>
    <scope>NUCLEOTIDE SEQUENCE [LARGE SCALE GENOMIC DNA]</scope>
    <source>
        <strain evidence="2 3">HO3-R19</strain>
    </source>
</reference>
<reference evidence="3" key="1">
    <citation type="submission" date="2013-08" db="EMBL/GenBank/DDBJ databases">
        <title>Genome sequencing of Arenimonas donghaensis.</title>
        <authorList>
            <person name="Chen F."/>
            <person name="Wang G."/>
        </authorList>
    </citation>
    <scope>NUCLEOTIDE SEQUENCE [LARGE SCALE GENOMIC DNA]</scope>
    <source>
        <strain evidence="3">HO3-R19</strain>
    </source>
</reference>
<dbReference type="EMBL" id="AVCJ01000012">
    <property type="protein sequence ID" value="KFL36769.1"/>
    <property type="molecule type" value="Genomic_DNA"/>
</dbReference>
<gene>
    <name evidence="2" type="ORF">N788_03925</name>
</gene>